<dbReference type="Proteomes" id="UP001203423">
    <property type="component" value="Unassembled WGS sequence"/>
</dbReference>
<accession>A0ABT0LBT3</accession>
<keyword evidence="2" id="KW-1185">Reference proteome</keyword>
<sequence length="51" mass="5735">MKKLKQQFLEVSDVLVFGNPAIIEKGYWVVALLVELERRIQLASATLAYAA</sequence>
<comment type="caution">
    <text evidence="1">The sequence shown here is derived from an EMBL/GenBank/DDBJ whole genome shotgun (WGS) entry which is preliminary data.</text>
</comment>
<name>A0ABT0LBT3_9GAMM</name>
<dbReference type="EMBL" id="JAKIKS010000038">
    <property type="protein sequence ID" value="MCL1125034.1"/>
    <property type="molecule type" value="Genomic_DNA"/>
</dbReference>
<evidence type="ECO:0000313" key="2">
    <source>
        <dbReference type="Proteomes" id="UP001203423"/>
    </source>
</evidence>
<reference evidence="1 2" key="1">
    <citation type="submission" date="2022-01" db="EMBL/GenBank/DDBJ databases">
        <title>Whole genome-based taxonomy of the Shewanellaceae.</title>
        <authorList>
            <person name="Martin-Rodriguez A.J."/>
        </authorList>
    </citation>
    <scope>NUCLEOTIDE SEQUENCE [LARGE SCALE GENOMIC DNA]</scope>
    <source>
        <strain evidence="1 2">DSM 17177</strain>
    </source>
</reference>
<evidence type="ECO:0000313" key="1">
    <source>
        <dbReference type="EMBL" id="MCL1125034.1"/>
    </source>
</evidence>
<protein>
    <submittedName>
        <fullName evidence="1">Uncharacterized protein</fullName>
    </submittedName>
</protein>
<proteinExistence type="predicted"/>
<organism evidence="1 2">
    <name type="scientific">Shewanella surugensis</name>
    <dbReference type="NCBI Taxonomy" id="212020"/>
    <lineage>
        <taxon>Bacteria</taxon>
        <taxon>Pseudomonadati</taxon>
        <taxon>Pseudomonadota</taxon>
        <taxon>Gammaproteobacteria</taxon>
        <taxon>Alteromonadales</taxon>
        <taxon>Shewanellaceae</taxon>
        <taxon>Shewanella</taxon>
    </lineage>
</organism>
<dbReference type="RefSeq" id="WP_248940309.1">
    <property type="nucleotide sequence ID" value="NZ_JAKIKS010000038.1"/>
</dbReference>
<gene>
    <name evidence="1" type="ORF">L2764_11245</name>
</gene>